<dbReference type="Proteomes" id="UP000257002">
    <property type="component" value="Unassembled WGS sequence"/>
</dbReference>
<gene>
    <name evidence="1" type="ORF">DWQ51_05715</name>
</gene>
<protein>
    <submittedName>
        <fullName evidence="1">Uncharacterized protein</fullName>
    </submittedName>
</protein>
<dbReference type="EMBL" id="QQWD01000004">
    <property type="protein sequence ID" value="REJ55326.1"/>
    <property type="molecule type" value="Genomic_DNA"/>
</dbReference>
<sequence length="73" mass="8598">MRSDRRIIARMSLIVRNLVKQGFWQYANLANTLLVVIWEKVLAIAPKWSDIPKVDPYRYYGECYAESFRTICG</sequence>
<proteinExistence type="predicted"/>
<comment type="caution">
    <text evidence="1">The sequence shown here is derived from an EMBL/GenBank/DDBJ whole genome shotgun (WGS) entry which is preliminary data.</text>
</comment>
<evidence type="ECO:0000313" key="1">
    <source>
        <dbReference type="EMBL" id="REJ55326.1"/>
    </source>
</evidence>
<organism evidence="1 2">
    <name type="scientific">Microcystis wesenbergii TW10</name>
    <dbReference type="NCBI Taxonomy" id="2060474"/>
    <lineage>
        <taxon>Bacteria</taxon>
        <taxon>Bacillati</taxon>
        <taxon>Cyanobacteriota</taxon>
        <taxon>Cyanophyceae</taxon>
        <taxon>Oscillatoriophycideae</taxon>
        <taxon>Chroococcales</taxon>
        <taxon>Microcystaceae</taxon>
        <taxon>Microcystis</taxon>
    </lineage>
</organism>
<name>A0A3E0M6V4_9CHRO</name>
<reference evidence="1 2" key="1">
    <citation type="submission" date="2017-10" db="EMBL/GenBank/DDBJ databases">
        <title>A large-scale comparative metagenomic study reveals the eutrophication-driven functional interactions in six Microcystis-epibionts communities.</title>
        <authorList>
            <person name="Li Q."/>
            <person name="Lin F."/>
        </authorList>
    </citation>
    <scope>NUCLEOTIDE SEQUENCE [LARGE SCALE GENOMIC DNA]</scope>
    <source>
        <strain evidence="1">TW10</strain>
    </source>
</reference>
<accession>A0A3E0M6V4</accession>
<evidence type="ECO:0000313" key="2">
    <source>
        <dbReference type="Proteomes" id="UP000257002"/>
    </source>
</evidence>
<dbReference type="AlphaFoldDB" id="A0A3E0M6V4"/>